<name>A0ACC1RH13_9HYPO</name>
<protein>
    <submittedName>
        <fullName evidence="1">Uncharacterized protein</fullName>
    </submittedName>
</protein>
<reference evidence="1" key="1">
    <citation type="submission" date="2022-08" db="EMBL/GenBank/DDBJ databases">
        <title>Genome Sequence of Fusarium decemcellulare.</title>
        <authorList>
            <person name="Buettner E."/>
        </authorList>
    </citation>
    <scope>NUCLEOTIDE SEQUENCE</scope>
    <source>
        <strain evidence="1">Babe19</strain>
    </source>
</reference>
<sequence>MLFELSPVQKLWFEQQGQQTTRFNQSFLCRIKAGVSADEVQRAFGIIVRRHAMLRARFRRAQDDSRWVQYTVPDTENESFRFKSYSLARTMDTQDPDQNFEACVEACAKESLEAIDITNGPIFSIDFFNVLGEDSMMYMTAHHLVVDLVSWRVIWRDLEDILLKRNTTLDSQAPVSFNDWVSIQKRHANTVSAATAAAQYLSSIPTSQCDFWEVPPAENTIGNSVESSFSLSAEATSLILGKANDALRTDTLDIVIGILLQSFRKTFQNRDAPTIFIEHHGRESYQDTQDVDLSETVGWFTSLSPVYVPVTVSADATEAIRLAKDTRRSVPHHGQPYFAFRHLNPQGNAFFHHTPAEILINYSGQFQQLEPGHGLVQLESRVNLENIQESDPNSRRFAVINLEIGVSHGVMQFSFHTHKHMAHQEKFQTWLAGFKDALDQVLPQLSAQGPTWTPGDFPRLRLSYDELQNLISDRLQREGLEDQNLIDDIYPCTAMQEGILLSQQTSSEVYQLQHVWEFKDNPLLGKDVEYRLAKAWKSLTQRHSSLRTALVEYATEKGHFVQVALKELPLSRFVVAEEVVPDLTHISDIPEPEDHSFWTHVPRLTVYHTEAGRIACGLKLSHALMDGTSLDLLMNELIDLVLGKTKLSPALEFAKYVEYEQTIKSNDDIDYWASYLGDAQPCHIPTSNYAQGVAEEYAYVKLPQDTADGLTAFCRRLGVTQAVVIQVAWAVVLGAFTGQDQVCFGYLASCRDAPLDGLEDSIGLYISMQVCRVHIDGLVKNLLESVNNDMITGLNHRNCSLAQIQSFAIALDASVGPAGAQVGMSYQKSKISPELASSITGSLETVIRSLLQSEDSPVQDMDVIGEADIQRIKAWNAPPEKVEATLHGLVEKQALATPDAIATSGFDGEYTYARLNNMATKLAAHLGSRGVGVETRVVLCFAKSTWPVVSMLAVLKAGGVCVSTNPDHPVARLLDVVRDVGTTVVLCDEINAARFHGHVPNVITVNEGFISQLTFPTAWTPPTVQPNNAAFIVYTSGSTGKPKGCVLEHHSVSKSQLVNAEAMKITPTTRVMQFAAYTFDASICEIFAPLIVGACLCVISDDERMDDLAAAINARKADWIMLTPTVAQLFTPAR</sequence>
<gene>
    <name evidence="1" type="ORF">NM208_g14961</name>
</gene>
<dbReference type="Proteomes" id="UP001148629">
    <property type="component" value="Unassembled WGS sequence"/>
</dbReference>
<proteinExistence type="predicted"/>
<organism evidence="1 2">
    <name type="scientific">Fusarium decemcellulare</name>
    <dbReference type="NCBI Taxonomy" id="57161"/>
    <lineage>
        <taxon>Eukaryota</taxon>
        <taxon>Fungi</taxon>
        <taxon>Dikarya</taxon>
        <taxon>Ascomycota</taxon>
        <taxon>Pezizomycotina</taxon>
        <taxon>Sordariomycetes</taxon>
        <taxon>Hypocreomycetidae</taxon>
        <taxon>Hypocreales</taxon>
        <taxon>Nectriaceae</taxon>
        <taxon>Fusarium</taxon>
        <taxon>Fusarium decemcellulare species complex</taxon>
    </lineage>
</organism>
<comment type="caution">
    <text evidence="1">The sequence shown here is derived from an EMBL/GenBank/DDBJ whole genome shotgun (WGS) entry which is preliminary data.</text>
</comment>
<keyword evidence="2" id="KW-1185">Reference proteome</keyword>
<evidence type="ECO:0000313" key="2">
    <source>
        <dbReference type="Proteomes" id="UP001148629"/>
    </source>
</evidence>
<dbReference type="EMBL" id="JANRMS010003752">
    <property type="protein sequence ID" value="KAJ3515465.1"/>
    <property type="molecule type" value="Genomic_DNA"/>
</dbReference>
<evidence type="ECO:0000313" key="1">
    <source>
        <dbReference type="EMBL" id="KAJ3515465.1"/>
    </source>
</evidence>
<accession>A0ACC1RH13</accession>